<name>A0A1G2F9I3_9BACT</name>
<feature type="region of interest" description="Disordered" evidence="1">
    <location>
        <begin position="1"/>
        <end position="21"/>
    </location>
</feature>
<evidence type="ECO:0000313" key="2">
    <source>
        <dbReference type="EMBL" id="OGZ34735.1"/>
    </source>
</evidence>
<protein>
    <recommendedName>
        <fullName evidence="4">Tetrapyrrole methylase domain-containing protein</fullName>
    </recommendedName>
</protein>
<accession>A0A1G2F9I3</accession>
<evidence type="ECO:0000313" key="3">
    <source>
        <dbReference type="Proteomes" id="UP000177725"/>
    </source>
</evidence>
<dbReference type="InterPro" id="IPR014776">
    <property type="entry name" value="4pyrrole_Mease_sub2"/>
</dbReference>
<organism evidence="2 3">
    <name type="scientific">Candidatus Portnoybacteria bacterium RBG_13_41_18</name>
    <dbReference type="NCBI Taxonomy" id="1801991"/>
    <lineage>
        <taxon>Bacteria</taxon>
        <taxon>Candidatus Portnoyibacteriota</taxon>
    </lineage>
</organism>
<dbReference type="InterPro" id="IPR035996">
    <property type="entry name" value="4pyrrol_Methylase_sf"/>
</dbReference>
<proteinExistence type="predicted"/>
<dbReference type="Proteomes" id="UP000177725">
    <property type="component" value="Unassembled WGS sequence"/>
</dbReference>
<dbReference type="Gene3D" id="3.30.950.10">
    <property type="entry name" value="Methyltransferase, Cobalt-precorrin-4 Transmethylase, Domain 2"/>
    <property type="match status" value="1"/>
</dbReference>
<evidence type="ECO:0008006" key="4">
    <source>
        <dbReference type="Google" id="ProtNLM"/>
    </source>
</evidence>
<sequence length="79" mass="8537">MRGAPLATSGAPKQSRGGQLSSDGIAAFAPLARNDKQIVVCRELTKMFESIYRGTAEEIIKILESDKNNLKGEFVAVIK</sequence>
<gene>
    <name evidence="2" type="ORF">A2174_02225</name>
</gene>
<dbReference type="SUPFAM" id="SSF53790">
    <property type="entry name" value="Tetrapyrrole methylase"/>
    <property type="match status" value="1"/>
</dbReference>
<evidence type="ECO:0000256" key="1">
    <source>
        <dbReference type="SAM" id="MobiDB-lite"/>
    </source>
</evidence>
<reference evidence="2 3" key="1">
    <citation type="journal article" date="2016" name="Nat. Commun.">
        <title>Thousands of microbial genomes shed light on interconnected biogeochemical processes in an aquifer system.</title>
        <authorList>
            <person name="Anantharaman K."/>
            <person name="Brown C.T."/>
            <person name="Hug L.A."/>
            <person name="Sharon I."/>
            <person name="Castelle C.J."/>
            <person name="Probst A.J."/>
            <person name="Thomas B.C."/>
            <person name="Singh A."/>
            <person name="Wilkins M.J."/>
            <person name="Karaoz U."/>
            <person name="Brodie E.L."/>
            <person name="Williams K.H."/>
            <person name="Hubbard S.S."/>
            <person name="Banfield J.F."/>
        </authorList>
    </citation>
    <scope>NUCLEOTIDE SEQUENCE [LARGE SCALE GENOMIC DNA]</scope>
</reference>
<dbReference type="AlphaFoldDB" id="A0A1G2F9I3"/>
<comment type="caution">
    <text evidence="2">The sequence shown here is derived from an EMBL/GenBank/DDBJ whole genome shotgun (WGS) entry which is preliminary data.</text>
</comment>
<dbReference type="GO" id="GO:0008168">
    <property type="term" value="F:methyltransferase activity"/>
    <property type="evidence" value="ECO:0007669"/>
    <property type="project" value="InterPro"/>
</dbReference>
<dbReference type="EMBL" id="MHMV01000013">
    <property type="protein sequence ID" value="OGZ34735.1"/>
    <property type="molecule type" value="Genomic_DNA"/>
</dbReference>